<evidence type="ECO:0000313" key="12">
    <source>
        <dbReference type="EMBL" id="QCQ22935.1"/>
    </source>
</evidence>
<dbReference type="InterPro" id="IPR044524">
    <property type="entry name" value="Isoase_HisA-like"/>
</dbReference>
<comment type="similarity">
    <text evidence="4 9 10">Belongs to the HisA/HisF family.</text>
</comment>
<evidence type="ECO:0000256" key="10">
    <source>
        <dbReference type="RuleBase" id="RU003657"/>
    </source>
</evidence>
<keyword evidence="6 9" id="KW-0028">Amino-acid biosynthesis</keyword>
<evidence type="ECO:0000256" key="9">
    <source>
        <dbReference type="HAMAP-Rule" id="MF_01014"/>
    </source>
</evidence>
<proteinExistence type="inferred from homology"/>
<dbReference type="FunFam" id="3.20.20.70:FF:000009">
    <property type="entry name" value="1-(5-phosphoribosyl)-5-[(5-phosphoribosylamino)methylideneamino] imidazole-4-carboxamide isomerase"/>
    <property type="match status" value="1"/>
</dbReference>
<keyword evidence="13" id="KW-1185">Reference proteome</keyword>
<dbReference type="SUPFAM" id="SSF51366">
    <property type="entry name" value="Ribulose-phoshate binding barrel"/>
    <property type="match status" value="1"/>
</dbReference>
<evidence type="ECO:0000256" key="5">
    <source>
        <dbReference type="ARBA" id="ARBA00022490"/>
    </source>
</evidence>
<dbReference type="GO" id="GO:0000105">
    <property type="term" value="P:L-histidine biosynthetic process"/>
    <property type="evidence" value="ECO:0007669"/>
    <property type="project" value="UniProtKB-UniRule"/>
</dbReference>
<evidence type="ECO:0000256" key="7">
    <source>
        <dbReference type="ARBA" id="ARBA00023102"/>
    </source>
</evidence>
<dbReference type="GO" id="GO:0000162">
    <property type="term" value="P:L-tryptophan biosynthetic process"/>
    <property type="evidence" value="ECO:0007669"/>
    <property type="project" value="TreeGrafter"/>
</dbReference>
<gene>
    <name evidence="9 12" type="primary">hisA</name>
    <name evidence="12" type="ORF">FDQ92_12595</name>
</gene>
<dbReference type="Gene3D" id="3.20.20.70">
    <property type="entry name" value="Aldolase class I"/>
    <property type="match status" value="1"/>
</dbReference>
<evidence type="ECO:0000256" key="8">
    <source>
        <dbReference type="ARBA" id="ARBA00023235"/>
    </source>
</evidence>
<dbReference type="NCBIfam" id="NF010112">
    <property type="entry name" value="PRK13585.1"/>
    <property type="match status" value="1"/>
</dbReference>
<dbReference type="Pfam" id="PF00977">
    <property type="entry name" value="His_biosynth"/>
    <property type="match status" value="1"/>
</dbReference>
<dbReference type="KEGG" id="dax:FDQ92_12595"/>
<dbReference type="OrthoDB" id="9807749at2"/>
<evidence type="ECO:0000256" key="4">
    <source>
        <dbReference type="ARBA" id="ARBA00009667"/>
    </source>
</evidence>
<dbReference type="GO" id="GO:0005737">
    <property type="term" value="C:cytoplasm"/>
    <property type="evidence" value="ECO:0007669"/>
    <property type="project" value="UniProtKB-SubCell"/>
</dbReference>
<dbReference type="InterPro" id="IPR013785">
    <property type="entry name" value="Aldolase_TIM"/>
</dbReference>
<evidence type="ECO:0000256" key="11">
    <source>
        <dbReference type="RuleBase" id="RU003658"/>
    </source>
</evidence>
<dbReference type="HAMAP" id="MF_01014">
    <property type="entry name" value="HisA"/>
    <property type="match status" value="1"/>
</dbReference>
<reference evidence="12 13" key="1">
    <citation type="submission" date="2019-05" db="EMBL/GenBank/DDBJ databases">
        <title>The Complete Genome Sequence of the n-alkane-degrading Desulfoglaeba alkanexedens ALDC reveals multiple alkylsuccinate synthase gene clusters.</title>
        <authorList>
            <person name="Callaghan A.V."/>
            <person name="Davidova I.A."/>
            <person name="Duncan K.E."/>
            <person name="Morris B."/>
            <person name="McInerney M.J."/>
        </authorList>
    </citation>
    <scope>NUCLEOTIDE SEQUENCE [LARGE SCALE GENOMIC DNA]</scope>
    <source>
        <strain evidence="12 13">ALDC</strain>
    </source>
</reference>
<dbReference type="PANTHER" id="PTHR43090">
    <property type="entry name" value="1-(5-PHOSPHORIBOSYL)-5-[(5-PHOSPHORIBOSYLAMINO)METHYLIDENEAMINO] IMIDAZOLE-4-CARBOXAMIDE ISOMERASE"/>
    <property type="match status" value="1"/>
</dbReference>
<dbReference type="EMBL" id="CP040098">
    <property type="protein sequence ID" value="QCQ22935.1"/>
    <property type="molecule type" value="Genomic_DNA"/>
</dbReference>
<protein>
    <recommendedName>
        <fullName evidence="9 11">1-(5-phosphoribosyl)-5-[(5-phosphoribosylamino)methylideneamino] imidazole-4-carboxamide isomerase</fullName>
        <ecNumber evidence="9 11">5.3.1.16</ecNumber>
    </recommendedName>
    <alternativeName>
        <fullName evidence="9">Phosphoribosylformimino-5-aminoimidazole carboxamide ribotide isomerase</fullName>
    </alternativeName>
</protein>
<dbReference type="InterPro" id="IPR006062">
    <property type="entry name" value="His_biosynth"/>
</dbReference>
<comment type="pathway">
    <text evidence="3 9 11">Amino-acid biosynthesis; L-histidine biosynthesis; L-histidine from 5-phospho-alpha-D-ribose 1-diphosphate: step 4/9.</text>
</comment>
<keyword evidence="7 9" id="KW-0368">Histidine biosynthesis</keyword>
<dbReference type="AlphaFoldDB" id="A0A4P8L710"/>
<dbReference type="GO" id="GO:0003949">
    <property type="term" value="F:1-(5-phosphoribosyl)-5-[(5-phosphoribosylamino)methylideneamino]imidazole-4-carboxamide isomerase activity"/>
    <property type="evidence" value="ECO:0007669"/>
    <property type="project" value="UniProtKB-UniRule"/>
</dbReference>
<dbReference type="InterPro" id="IPR011060">
    <property type="entry name" value="RibuloseP-bd_barrel"/>
</dbReference>
<evidence type="ECO:0000256" key="3">
    <source>
        <dbReference type="ARBA" id="ARBA00005133"/>
    </source>
</evidence>
<name>A0A4P8L710_9BACT</name>
<keyword evidence="8 9" id="KW-0413">Isomerase</keyword>
<evidence type="ECO:0000256" key="1">
    <source>
        <dbReference type="ARBA" id="ARBA00000901"/>
    </source>
</evidence>
<keyword evidence="5 9" id="KW-0963">Cytoplasm</keyword>
<dbReference type="UniPathway" id="UPA00031">
    <property type="reaction ID" value="UER00009"/>
</dbReference>
<feature type="active site" description="Proton donor" evidence="9">
    <location>
        <position position="129"/>
    </location>
</feature>
<dbReference type="NCBIfam" id="TIGR00007">
    <property type="entry name" value="1-(5-phosphoribosyl)-5-[(5-phosphoribosylamino)methylideneamino]imidazole-4-carboxamide isomerase"/>
    <property type="match status" value="1"/>
</dbReference>
<sequence length="242" mass="26385">MIVFPAIDLKDGHCVRLMQGDPDRMTVYGKDPVAMAKHFESEGAAWLHVVDLDGAFSRRPQNRDAIQRMVAAVRIPVQVGGGIRNLETVEWYLETGVARVILGTAALRQPQLLESACDRFPRRIALGIDARGGKVAIEGWKETTATEAVELARRFEHLALAAVIYTDIQRDGMQTGVNIVQTRRLLESTGLPVIASGGVATLEDIRALLPLIPLGLEGVITGRALYTGTLSLREALELVRNA</sequence>
<comment type="subcellular location">
    <subcellularLocation>
        <location evidence="2 9 11">Cytoplasm</location>
    </subcellularLocation>
</comment>
<comment type="catalytic activity">
    <reaction evidence="1 9 11">
        <text>1-(5-phospho-beta-D-ribosyl)-5-[(5-phospho-beta-D-ribosylamino)methylideneamino]imidazole-4-carboxamide = 5-[(5-phospho-1-deoxy-D-ribulos-1-ylimino)methylamino]-1-(5-phospho-beta-D-ribosyl)imidazole-4-carboxamide</text>
        <dbReference type="Rhea" id="RHEA:15469"/>
        <dbReference type="ChEBI" id="CHEBI:58435"/>
        <dbReference type="ChEBI" id="CHEBI:58525"/>
        <dbReference type="EC" id="5.3.1.16"/>
    </reaction>
</comment>
<reference evidence="12 13" key="2">
    <citation type="submission" date="2019-05" db="EMBL/GenBank/DDBJ databases">
        <authorList>
            <person name="Suflita J.M."/>
            <person name="Marks C.R."/>
        </authorList>
    </citation>
    <scope>NUCLEOTIDE SEQUENCE [LARGE SCALE GENOMIC DNA]</scope>
    <source>
        <strain evidence="12 13">ALDC</strain>
    </source>
</reference>
<dbReference type="CDD" id="cd04732">
    <property type="entry name" value="HisA"/>
    <property type="match status" value="1"/>
</dbReference>
<evidence type="ECO:0000313" key="13">
    <source>
        <dbReference type="Proteomes" id="UP000298602"/>
    </source>
</evidence>
<dbReference type="RefSeq" id="WP_137425218.1">
    <property type="nucleotide sequence ID" value="NZ_CP040098.1"/>
</dbReference>
<organism evidence="12 13">
    <name type="scientific">Desulfoglaeba alkanexedens ALDC</name>
    <dbReference type="NCBI Taxonomy" id="980445"/>
    <lineage>
        <taxon>Bacteria</taxon>
        <taxon>Pseudomonadati</taxon>
        <taxon>Thermodesulfobacteriota</taxon>
        <taxon>Syntrophobacteria</taxon>
        <taxon>Syntrophobacterales</taxon>
        <taxon>Syntrophobacteraceae</taxon>
        <taxon>Desulfoglaeba</taxon>
    </lineage>
</organism>
<evidence type="ECO:0000256" key="2">
    <source>
        <dbReference type="ARBA" id="ARBA00004496"/>
    </source>
</evidence>
<dbReference type="Proteomes" id="UP000298602">
    <property type="component" value="Chromosome"/>
</dbReference>
<accession>A0A4P8L710</accession>
<evidence type="ECO:0000256" key="6">
    <source>
        <dbReference type="ARBA" id="ARBA00022605"/>
    </source>
</evidence>
<dbReference type="InterPro" id="IPR023016">
    <property type="entry name" value="HisA/PriA"/>
</dbReference>
<dbReference type="InterPro" id="IPR006063">
    <property type="entry name" value="HisA_bact_arch"/>
</dbReference>
<dbReference type="PANTHER" id="PTHR43090:SF2">
    <property type="entry name" value="1-(5-PHOSPHORIBOSYL)-5-[(5-PHOSPHORIBOSYLAMINO)METHYLIDENEAMINO] IMIDAZOLE-4-CARBOXAMIDE ISOMERASE"/>
    <property type="match status" value="1"/>
</dbReference>
<dbReference type="EC" id="5.3.1.16" evidence="9 11"/>
<feature type="active site" description="Proton acceptor" evidence="9">
    <location>
        <position position="8"/>
    </location>
</feature>